<protein>
    <submittedName>
        <fullName evidence="2">SSU ribosomal protein S11p (S14e)</fullName>
    </submittedName>
</protein>
<gene>
    <name evidence="2" type="ORF">AVDCRST_MAG83-1385</name>
</gene>
<organism evidence="2">
    <name type="scientific">uncultured Arthrobacter sp</name>
    <dbReference type="NCBI Taxonomy" id="114050"/>
    <lineage>
        <taxon>Bacteria</taxon>
        <taxon>Bacillati</taxon>
        <taxon>Actinomycetota</taxon>
        <taxon>Actinomycetes</taxon>
        <taxon>Micrococcales</taxon>
        <taxon>Micrococcaceae</taxon>
        <taxon>Arthrobacter</taxon>
        <taxon>environmental samples</taxon>
    </lineage>
</organism>
<feature type="non-terminal residue" evidence="2">
    <location>
        <position position="133"/>
    </location>
</feature>
<keyword evidence="2" id="KW-0689">Ribosomal protein</keyword>
<evidence type="ECO:0000313" key="2">
    <source>
        <dbReference type="EMBL" id="CAA9237097.1"/>
    </source>
</evidence>
<feature type="compositionally biased region" description="Low complexity" evidence="1">
    <location>
        <begin position="75"/>
        <end position="90"/>
    </location>
</feature>
<proteinExistence type="predicted"/>
<name>A0A6J4I0R2_9MICC</name>
<sequence length="133" mass="14290">CPPRLVERCASRVARIRRISRSARRTSRAPSTTPSSRSRTPAEQSSPGPPPVRLGSRAHASPPRSLRSWLLKPPRSALRNTASARSTSSSRARDPDAKPQFARCRPPAWRLAPSRTSPPAPTTAAAPRSAAAS</sequence>
<dbReference type="AlphaFoldDB" id="A0A6J4I0R2"/>
<dbReference type="GO" id="GO:0005840">
    <property type="term" value="C:ribosome"/>
    <property type="evidence" value="ECO:0007669"/>
    <property type="project" value="UniProtKB-KW"/>
</dbReference>
<feature type="compositionally biased region" description="Basic residues" evidence="1">
    <location>
        <begin position="16"/>
        <end position="27"/>
    </location>
</feature>
<dbReference type="EMBL" id="CADCTE010000085">
    <property type="protein sequence ID" value="CAA9237097.1"/>
    <property type="molecule type" value="Genomic_DNA"/>
</dbReference>
<evidence type="ECO:0000256" key="1">
    <source>
        <dbReference type="SAM" id="MobiDB-lite"/>
    </source>
</evidence>
<reference evidence="2" key="1">
    <citation type="submission" date="2020-02" db="EMBL/GenBank/DDBJ databases">
        <authorList>
            <person name="Meier V. D."/>
        </authorList>
    </citation>
    <scope>NUCLEOTIDE SEQUENCE</scope>
    <source>
        <strain evidence="2">AVDCRST_MAG83</strain>
    </source>
</reference>
<feature type="region of interest" description="Disordered" evidence="1">
    <location>
        <begin position="16"/>
        <end position="133"/>
    </location>
</feature>
<feature type="non-terminal residue" evidence="2">
    <location>
        <position position="1"/>
    </location>
</feature>
<feature type="compositionally biased region" description="Low complexity" evidence="1">
    <location>
        <begin position="28"/>
        <end position="42"/>
    </location>
</feature>
<feature type="compositionally biased region" description="Low complexity" evidence="1">
    <location>
        <begin position="122"/>
        <end position="133"/>
    </location>
</feature>
<accession>A0A6J4I0R2</accession>
<keyword evidence="2" id="KW-0687">Ribonucleoprotein</keyword>